<dbReference type="GO" id="GO:0005737">
    <property type="term" value="C:cytoplasm"/>
    <property type="evidence" value="ECO:0007669"/>
    <property type="project" value="TreeGrafter"/>
</dbReference>
<dbReference type="PANTHER" id="PTHR16305:SF35">
    <property type="entry name" value="TRANSCRIPTIONAL ACTIVATOR DOMAIN"/>
    <property type="match status" value="1"/>
</dbReference>
<dbReference type="EMBL" id="VFOZ01000001">
    <property type="protein sequence ID" value="TQL99786.1"/>
    <property type="molecule type" value="Genomic_DNA"/>
</dbReference>
<organism evidence="4 5">
    <name type="scientific">Actinoallomurus bryophytorum</name>
    <dbReference type="NCBI Taxonomy" id="1490222"/>
    <lineage>
        <taxon>Bacteria</taxon>
        <taxon>Bacillati</taxon>
        <taxon>Actinomycetota</taxon>
        <taxon>Actinomycetes</taxon>
        <taxon>Streptosporangiales</taxon>
        <taxon>Thermomonosporaceae</taxon>
        <taxon>Actinoallomurus</taxon>
    </lineage>
</organism>
<dbReference type="Proteomes" id="UP000316096">
    <property type="component" value="Unassembled WGS sequence"/>
</dbReference>
<dbReference type="SUPFAM" id="SSF48452">
    <property type="entry name" value="TPR-like"/>
    <property type="match status" value="2"/>
</dbReference>
<proteinExistence type="predicted"/>
<dbReference type="Pfam" id="PF13191">
    <property type="entry name" value="AAA_16"/>
    <property type="match status" value="1"/>
</dbReference>
<dbReference type="GO" id="GO:0003677">
    <property type="term" value="F:DNA binding"/>
    <property type="evidence" value="ECO:0007669"/>
    <property type="project" value="InterPro"/>
</dbReference>
<name>A0A543CRP9_9ACTN</name>
<dbReference type="SUPFAM" id="SSF46894">
    <property type="entry name" value="C-terminal effector domain of the bipartite response regulators"/>
    <property type="match status" value="1"/>
</dbReference>
<dbReference type="InterPro" id="IPR036388">
    <property type="entry name" value="WH-like_DNA-bd_sf"/>
</dbReference>
<dbReference type="AlphaFoldDB" id="A0A543CRP9"/>
<evidence type="ECO:0000259" key="3">
    <source>
        <dbReference type="PROSITE" id="PS50043"/>
    </source>
</evidence>
<dbReference type="SUPFAM" id="SSF52540">
    <property type="entry name" value="P-loop containing nucleoside triphosphate hydrolases"/>
    <property type="match status" value="1"/>
</dbReference>
<dbReference type="InterPro" id="IPR027417">
    <property type="entry name" value="P-loop_NTPase"/>
</dbReference>
<dbReference type="PROSITE" id="PS50043">
    <property type="entry name" value="HTH_LUXR_2"/>
    <property type="match status" value="1"/>
</dbReference>
<keyword evidence="2" id="KW-0067">ATP-binding</keyword>
<dbReference type="InterPro" id="IPR000792">
    <property type="entry name" value="Tscrpt_reg_LuxR_C"/>
</dbReference>
<evidence type="ECO:0000313" key="5">
    <source>
        <dbReference type="Proteomes" id="UP000316096"/>
    </source>
</evidence>
<dbReference type="Gene3D" id="1.10.10.10">
    <property type="entry name" value="Winged helix-like DNA-binding domain superfamily/Winged helix DNA-binding domain"/>
    <property type="match status" value="1"/>
</dbReference>
<sequence length="956" mass="102467">MIHTPCVARRVSCPTLIGRTAELARLDAALAQARSGSSVLLFASGDAGIGKSRLVETFAARAREHDAIVFSGSCLDLAEGAAPYAPFVAALRPLADELSGDELAHVLGEARHELGALLPELCGRPPSRKDRTERGRLYELALGLFRRMAALHPAVLILEDLHWIDPASADLLAMLGGNLRRAGLVIVGTYRSDEVSRDHPLHGTVLELERSGRAERIELGGLNVDEVTAQVTGILGTEPATRQTRSLFDRSEGNPFFVEELLAAGPTSSTLTASLRDVLLTRVERLSPETGRVLRAVATIGRGGDESLIATVTGLNPDELEFALKEAVAHRLLVVTGDGYDVRHALLREALDADLLPGQRNRLHLAVAEALESQNVPAESARHWYAAGDRPRALAGFVAAAGAASATNAWAVALAHYERALRLWPDVADAEARCGVDHAELLRRAAEVAMAEGEADRAIELTQRAMAEVDPGTAPLRAAGLRILMGRIQWVAGDVAAACASYDDAVALLPAEASTRERAQVRALQGHAFMLQSRYTDAVDCCREAIAVAVAVGARDLEGHARNTLGVGLTMIGETDEGLAELASALRIAKSREDSWELGRTYVNFSDALLWTGRWAEAAEIGMEGVHVCRGLGYGRTTCMCAAGNTLAALLRLGRWPDADRLVDEVNDIDAPPGQRWGVTLAMAELDLRRGRLEGARGHLETVAGAAMRSDGKELVSSYRACAAWLAVSEGDYEASREHVRVGLSLIRGSEYTRIGPQLCSIGLCAEAALNGDPEELLKECREFLSGLAGSPEPEAYGLHAEAEATRLAAPNPSAWQAAITAWEGLGEPYHVAYCRFRAAEALLAVKGSRAEALTLLRSAHETVVRLGAVSLLNKIEALSRRGRLELVRSRDTMPGLTAREGEILALLSDGRTNRQIAEALFISERTVGVHVSRILHKLGVPNRGAAAHLFRDFSL</sequence>
<dbReference type="InterPro" id="IPR019734">
    <property type="entry name" value="TPR_rpt"/>
</dbReference>
<evidence type="ECO:0000256" key="1">
    <source>
        <dbReference type="ARBA" id="ARBA00022741"/>
    </source>
</evidence>
<reference evidence="4 5" key="1">
    <citation type="submission" date="2019-06" db="EMBL/GenBank/DDBJ databases">
        <title>Sequencing the genomes of 1000 actinobacteria strains.</title>
        <authorList>
            <person name="Klenk H.-P."/>
        </authorList>
    </citation>
    <scope>NUCLEOTIDE SEQUENCE [LARGE SCALE GENOMIC DNA]</scope>
    <source>
        <strain evidence="4 5">DSM 102200</strain>
    </source>
</reference>
<evidence type="ECO:0000256" key="2">
    <source>
        <dbReference type="ARBA" id="ARBA00022840"/>
    </source>
</evidence>
<dbReference type="InterPro" id="IPR041664">
    <property type="entry name" value="AAA_16"/>
</dbReference>
<comment type="caution">
    <text evidence="4">The sequence shown here is derived from an EMBL/GenBank/DDBJ whole genome shotgun (WGS) entry which is preliminary data.</text>
</comment>
<feature type="domain" description="HTH luxR-type" evidence="3">
    <location>
        <begin position="890"/>
        <end position="955"/>
    </location>
</feature>
<keyword evidence="1" id="KW-0547">Nucleotide-binding</keyword>
<dbReference type="SMART" id="SM00421">
    <property type="entry name" value="HTH_LUXR"/>
    <property type="match status" value="1"/>
</dbReference>
<keyword evidence="5" id="KW-1185">Reference proteome</keyword>
<dbReference type="PANTHER" id="PTHR16305">
    <property type="entry name" value="TESTICULAR SOLUBLE ADENYLYL CYCLASE"/>
    <property type="match status" value="1"/>
</dbReference>
<dbReference type="Gene3D" id="3.40.50.300">
    <property type="entry name" value="P-loop containing nucleotide triphosphate hydrolases"/>
    <property type="match status" value="1"/>
</dbReference>
<dbReference type="SMART" id="SM00028">
    <property type="entry name" value="TPR"/>
    <property type="match status" value="3"/>
</dbReference>
<dbReference type="GO" id="GO:0004016">
    <property type="term" value="F:adenylate cyclase activity"/>
    <property type="evidence" value="ECO:0007669"/>
    <property type="project" value="TreeGrafter"/>
</dbReference>
<dbReference type="CDD" id="cd06170">
    <property type="entry name" value="LuxR_C_like"/>
    <property type="match status" value="1"/>
</dbReference>
<dbReference type="GO" id="GO:0006355">
    <property type="term" value="P:regulation of DNA-templated transcription"/>
    <property type="evidence" value="ECO:0007669"/>
    <property type="project" value="InterPro"/>
</dbReference>
<dbReference type="GO" id="GO:0005524">
    <property type="term" value="F:ATP binding"/>
    <property type="evidence" value="ECO:0007669"/>
    <property type="project" value="UniProtKB-KW"/>
</dbReference>
<accession>A0A543CRP9</accession>
<dbReference type="PRINTS" id="PR00038">
    <property type="entry name" value="HTHLUXR"/>
</dbReference>
<dbReference type="InterPro" id="IPR016032">
    <property type="entry name" value="Sig_transdc_resp-reg_C-effctor"/>
</dbReference>
<dbReference type="OrthoDB" id="5476461at2"/>
<dbReference type="Pfam" id="PF00196">
    <property type="entry name" value="GerE"/>
    <property type="match status" value="1"/>
</dbReference>
<dbReference type="InterPro" id="IPR011990">
    <property type="entry name" value="TPR-like_helical_dom_sf"/>
</dbReference>
<dbReference type="Gene3D" id="1.25.40.10">
    <property type="entry name" value="Tetratricopeptide repeat domain"/>
    <property type="match status" value="1"/>
</dbReference>
<dbReference type="PROSITE" id="PS00622">
    <property type="entry name" value="HTH_LUXR_1"/>
    <property type="match status" value="1"/>
</dbReference>
<evidence type="ECO:0000313" key="4">
    <source>
        <dbReference type="EMBL" id="TQL99786.1"/>
    </source>
</evidence>
<protein>
    <submittedName>
        <fullName evidence="4">Regulatory LuxR family protein</fullName>
    </submittedName>
</protein>
<gene>
    <name evidence="4" type="ORF">FB559_5486</name>
</gene>